<dbReference type="RefSeq" id="WP_006964324.1">
    <property type="nucleotide sequence ID" value="NZ_APJX01000001.1"/>
</dbReference>
<dbReference type="PANTHER" id="PTHR21248:SF22">
    <property type="entry name" value="PHOSPHOLIPASE D"/>
    <property type="match status" value="1"/>
</dbReference>
<dbReference type="Proteomes" id="UP000014216">
    <property type="component" value="Unassembled WGS sequence"/>
</dbReference>
<dbReference type="OrthoDB" id="9762009at2"/>
<dbReference type="HAMAP" id="MF_01917">
    <property type="entry name" value="Cardiolipin_synth_ClsB"/>
    <property type="match status" value="1"/>
</dbReference>
<dbReference type="EMBL" id="APJX01000001">
    <property type="protein sequence ID" value="EMS81577.1"/>
    <property type="molecule type" value="Genomic_DNA"/>
</dbReference>
<protein>
    <submittedName>
        <fullName evidence="2">Phospholipase D/transphosphatidylase Pld</fullName>
        <ecNumber evidence="2">3.1.4.4</ecNumber>
    </submittedName>
</protein>
<accession>S0G7Y5</accession>
<feature type="domain" description="PLD phosphodiesterase" evidence="1">
    <location>
        <begin position="295"/>
        <end position="322"/>
    </location>
</feature>
<dbReference type="InterPro" id="IPR001736">
    <property type="entry name" value="PLipase_D/transphosphatidylase"/>
</dbReference>
<dbReference type="EC" id="3.1.4.4" evidence="2"/>
<dbReference type="InterPro" id="IPR030872">
    <property type="entry name" value="Cardiolipin_synth_ClsB"/>
</dbReference>
<gene>
    <name evidence="2" type="primary">pld</name>
    <name evidence="2" type="ORF">Dpo_1c07180</name>
</gene>
<reference evidence="2 3" key="1">
    <citation type="journal article" date="2013" name="Genome Announc.">
        <title>Draft Genome Sequence of Desulfotignum phosphitoxidans DSM 13687 Strain FiPS-3.</title>
        <authorList>
            <person name="Poehlein A."/>
            <person name="Daniel R."/>
            <person name="Simeonova D.D."/>
        </authorList>
    </citation>
    <scope>NUCLEOTIDE SEQUENCE [LARGE SCALE GENOMIC DNA]</scope>
    <source>
        <strain evidence="2 3">DSM 13687</strain>
    </source>
</reference>
<dbReference type="SMART" id="SM00155">
    <property type="entry name" value="PLDc"/>
    <property type="match status" value="2"/>
</dbReference>
<evidence type="ECO:0000313" key="2">
    <source>
        <dbReference type="EMBL" id="EMS81577.1"/>
    </source>
</evidence>
<dbReference type="GO" id="GO:0004630">
    <property type="term" value="F:phospholipase D activity"/>
    <property type="evidence" value="ECO:0007669"/>
    <property type="project" value="UniProtKB-EC"/>
</dbReference>
<dbReference type="InterPro" id="IPR025202">
    <property type="entry name" value="PLD-like_dom"/>
</dbReference>
<comment type="caution">
    <text evidence="2">The sequence shown here is derived from an EMBL/GenBank/DDBJ whole genome shotgun (WGS) entry which is preliminary data.</text>
</comment>
<dbReference type="GO" id="GO:0032049">
    <property type="term" value="P:cardiolipin biosynthetic process"/>
    <property type="evidence" value="ECO:0007669"/>
    <property type="project" value="InterPro"/>
</dbReference>
<dbReference type="PATRIC" id="fig|1286635.3.peg.746"/>
<proteinExistence type="inferred from homology"/>
<dbReference type="PROSITE" id="PS50035">
    <property type="entry name" value="PLD"/>
    <property type="match status" value="2"/>
</dbReference>
<dbReference type="CDD" id="cd09159">
    <property type="entry name" value="PLDc_ybhO_like_2"/>
    <property type="match status" value="1"/>
</dbReference>
<keyword evidence="3" id="KW-1185">Reference proteome</keyword>
<dbReference type="GO" id="GO:0008808">
    <property type="term" value="F:cardiolipin synthase activity"/>
    <property type="evidence" value="ECO:0007669"/>
    <property type="project" value="InterPro"/>
</dbReference>
<dbReference type="CDD" id="cd09110">
    <property type="entry name" value="PLDc_CLS_1"/>
    <property type="match status" value="1"/>
</dbReference>
<dbReference type="AlphaFoldDB" id="S0G7Y5"/>
<sequence>MAGIRFVPGNQITLLENGETYFPVMEAALDRAKHEIFLISYIFQNDTIGRRIADVLKRAALRGVKTCVLIDGFGSDNLPETMVADLNAAGVMVMKFRPGISPWTFRRRRLRRLHRKIVIVDQTAAFVGGINILDDFDTPDQPSPRYDYAVHVEGPLVRDILVSTQRLWSRVIQTRLRIRPRFSTRDRDQDRQAVFPESGGRMRAAFLARDNIRHRRDIEDAYMQAIEQAQVEIILANAYFFPGSKFRRALVDAAGRGVRVVLFLQGKKEYRLLYYASKALYGSFLDAGIQIHEYHNSLMHAKVAVIDEQWSTVGSSNLDPFSLLLSLEANVVVDDKKFAGTLKRSLEKAMAAGACQIRPNRWKRQSIRLRMVSWLCYGLVRFMTGMTGYAPGKDSG</sequence>
<dbReference type="NCBIfam" id="NF008427">
    <property type="entry name" value="PRK11263.1"/>
    <property type="match status" value="1"/>
</dbReference>
<name>S0G7Y5_9BACT</name>
<dbReference type="SUPFAM" id="SSF56024">
    <property type="entry name" value="Phospholipase D/nuclease"/>
    <property type="match status" value="2"/>
</dbReference>
<dbReference type="Pfam" id="PF13091">
    <property type="entry name" value="PLDc_2"/>
    <property type="match status" value="2"/>
</dbReference>
<keyword evidence="2" id="KW-0378">Hydrolase</keyword>
<evidence type="ECO:0000259" key="1">
    <source>
        <dbReference type="PROSITE" id="PS50035"/>
    </source>
</evidence>
<dbReference type="PANTHER" id="PTHR21248">
    <property type="entry name" value="CARDIOLIPIN SYNTHASE"/>
    <property type="match status" value="1"/>
</dbReference>
<dbReference type="Gene3D" id="3.30.870.10">
    <property type="entry name" value="Endonuclease Chain A"/>
    <property type="match status" value="2"/>
</dbReference>
<organism evidence="2 3">
    <name type="scientific">Desulfotignum phosphitoxidans DSM 13687</name>
    <dbReference type="NCBI Taxonomy" id="1286635"/>
    <lineage>
        <taxon>Bacteria</taxon>
        <taxon>Pseudomonadati</taxon>
        <taxon>Thermodesulfobacteriota</taxon>
        <taxon>Desulfobacteria</taxon>
        <taxon>Desulfobacterales</taxon>
        <taxon>Desulfobacteraceae</taxon>
        <taxon>Desulfotignum</taxon>
    </lineage>
</organism>
<evidence type="ECO:0000313" key="3">
    <source>
        <dbReference type="Proteomes" id="UP000014216"/>
    </source>
</evidence>
<feature type="domain" description="PLD phosphodiesterase" evidence="1">
    <location>
        <begin position="109"/>
        <end position="136"/>
    </location>
</feature>